<dbReference type="Proteomes" id="UP001187192">
    <property type="component" value="Unassembled WGS sequence"/>
</dbReference>
<sequence length="56" mass="6479">MDSNSQYSVRECFEVKDDENNTNQDDNQTNQDTQNNQGDDQNHQPDANSIFSPEQK</sequence>
<comment type="caution">
    <text evidence="2">The sequence shown here is derived from an EMBL/GenBank/DDBJ whole genome shotgun (WGS) entry which is preliminary data.</text>
</comment>
<reference evidence="2" key="1">
    <citation type="submission" date="2023-07" db="EMBL/GenBank/DDBJ databases">
        <title>draft genome sequence of fig (Ficus carica).</title>
        <authorList>
            <person name="Takahashi T."/>
            <person name="Nishimura K."/>
        </authorList>
    </citation>
    <scope>NUCLEOTIDE SEQUENCE</scope>
</reference>
<evidence type="ECO:0000313" key="2">
    <source>
        <dbReference type="EMBL" id="GMN38025.1"/>
    </source>
</evidence>
<feature type="region of interest" description="Disordered" evidence="1">
    <location>
        <begin position="1"/>
        <end position="56"/>
    </location>
</feature>
<gene>
    <name evidence="2" type="ORF">TIFTF001_007295</name>
</gene>
<dbReference type="Gramene" id="FCD_00006931-RA">
    <property type="protein sequence ID" value="FCD_00006931-RA:cds"/>
    <property type="gene ID" value="FCD_00006931"/>
</dbReference>
<evidence type="ECO:0000256" key="1">
    <source>
        <dbReference type="SAM" id="MobiDB-lite"/>
    </source>
</evidence>
<name>A0AA87ZT54_FICCA</name>
<proteinExistence type="predicted"/>
<dbReference type="AlphaFoldDB" id="A0AA87ZT54"/>
<dbReference type="EMBL" id="BTGU01000007">
    <property type="protein sequence ID" value="GMN38025.1"/>
    <property type="molecule type" value="Genomic_DNA"/>
</dbReference>
<organism evidence="2 3">
    <name type="scientific">Ficus carica</name>
    <name type="common">Common fig</name>
    <dbReference type="NCBI Taxonomy" id="3494"/>
    <lineage>
        <taxon>Eukaryota</taxon>
        <taxon>Viridiplantae</taxon>
        <taxon>Streptophyta</taxon>
        <taxon>Embryophyta</taxon>
        <taxon>Tracheophyta</taxon>
        <taxon>Spermatophyta</taxon>
        <taxon>Magnoliopsida</taxon>
        <taxon>eudicotyledons</taxon>
        <taxon>Gunneridae</taxon>
        <taxon>Pentapetalae</taxon>
        <taxon>rosids</taxon>
        <taxon>fabids</taxon>
        <taxon>Rosales</taxon>
        <taxon>Moraceae</taxon>
        <taxon>Ficeae</taxon>
        <taxon>Ficus</taxon>
    </lineage>
</organism>
<accession>A0AA87ZT54</accession>
<protein>
    <submittedName>
        <fullName evidence="2">Uncharacterized protein</fullName>
    </submittedName>
</protein>
<keyword evidence="3" id="KW-1185">Reference proteome</keyword>
<feature type="compositionally biased region" description="Low complexity" evidence="1">
    <location>
        <begin position="21"/>
        <end position="39"/>
    </location>
</feature>
<feature type="compositionally biased region" description="Polar residues" evidence="1">
    <location>
        <begin position="47"/>
        <end position="56"/>
    </location>
</feature>
<evidence type="ECO:0000313" key="3">
    <source>
        <dbReference type="Proteomes" id="UP001187192"/>
    </source>
</evidence>